<evidence type="ECO:0000313" key="1">
    <source>
        <dbReference type="EMBL" id="AVK96767.1"/>
    </source>
</evidence>
<sequence length="154" mass="17325">MKKIIFILFFSVLVVGAAFIIYLKSNPPLVVNGYTNADGNPSIRLIEIENKGLRELQLQSILVDEKLPDNAKLVISKSEPFEVGAKIENNPNMTFHKLTQVSIFPSQYIDRQAIGKQAQHYALQVHATAIQKITIQYKYLNIPFTLTAELQPNA</sequence>
<name>A0A2S0K070_LYSSH</name>
<dbReference type="Proteomes" id="UP000238825">
    <property type="component" value="Chromosome"/>
</dbReference>
<evidence type="ECO:0000313" key="3">
    <source>
        <dbReference type="Proteomes" id="UP000238825"/>
    </source>
</evidence>
<organism evidence="1 3">
    <name type="scientific">Lysinibacillus sphaericus</name>
    <name type="common">Bacillus sphaericus</name>
    <dbReference type="NCBI Taxonomy" id="1421"/>
    <lineage>
        <taxon>Bacteria</taxon>
        <taxon>Bacillati</taxon>
        <taxon>Bacillota</taxon>
        <taxon>Bacilli</taxon>
        <taxon>Bacillales</taxon>
        <taxon>Bacillaceae</taxon>
        <taxon>Lysinibacillus</taxon>
    </lineage>
</organism>
<proteinExistence type="predicted"/>
<dbReference type="EMBL" id="UFSZ01000001">
    <property type="protein sequence ID" value="SUV17413.1"/>
    <property type="molecule type" value="Genomic_DNA"/>
</dbReference>
<dbReference type="GeneID" id="48276737"/>
<dbReference type="AlphaFoldDB" id="A0A2S0K070"/>
<reference evidence="2 4" key="2">
    <citation type="submission" date="2018-06" db="EMBL/GenBank/DDBJ databases">
        <authorList>
            <consortium name="Pathogen Informatics"/>
            <person name="Doyle S."/>
        </authorList>
    </citation>
    <scope>NUCLEOTIDE SEQUENCE [LARGE SCALE GENOMIC DNA]</scope>
    <source>
        <strain evidence="2 4">NCTC10338</strain>
    </source>
</reference>
<dbReference type="RefSeq" id="WP_024364085.1">
    <property type="nucleotide sequence ID" value="NZ_BJNS01000044.1"/>
</dbReference>
<evidence type="ECO:0000313" key="2">
    <source>
        <dbReference type="EMBL" id="SUV17413.1"/>
    </source>
</evidence>
<dbReference type="Proteomes" id="UP000255295">
    <property type="component" value="Unassembled WGS sequence"/>
</dbReference>
<dbReference type="EMBL" id="CP019980">
    <property type="protein sequence ID" value="AVK96767.1"/>
    <property type="molecule type" value="Genomic_DNA"/>
</dbReference>
<protein>
    <submittedName>
        <fullName evidence="1">Uncharacterized protein</fullName>
    </submittedName>
</protein>
<reference evidence="1 3" key="1">
    <citation type="submission" date="2017-03" db="EMBL/GenBank/DDBJ databases">
        <title>The whole genome sequencing and assembly of Lysinibacillus sphaericus DSM 28T strain.</title>
        <authorList>
            <person name="Lee Y.-J."/>
            <person name="Yi H."/>
            <person name="Bahn Y.-S."/>
            <person name="Kim J.F."/>
            <person name="Lee D.-W."/>
        </authorList>
    </citation>
    <scope>NUCLEOTIDE SEQUENCE [LARGE SCALE GENOMIC DNA]</scope>
    <source>
        <strain evidence="1 3">DSM 28</strain>
    </source>
</reference>
<evidence type="ECO:0000313" key="4">
    <source>
        <dbReference type="Proteomes" id="UP000255295"/>
    </source>
</evidence>
<gene>
    <name evidence="1" type="ORF">LS41612_11060</name>
    <name evidence="2" type="ORF">NCTC10338_02516</name>
</gene>
<accession>A0A2S0K070</accession>